<keyword evidence="2" id="KW-0479">Metal-binding</keyword>
<evidence type="ECO:0000256" key="2">
    <source>
        <dbReference type="ARBA" id="ARBA00022723"/>
    </source>
</evidence>
<feature type="compositionally biased region" description="Gly residues" evidence="4">
    <location>
        <begin position="203"/>
        <end position="218"/>
    </location>
</feature>
<comment type="caution">
    <text evidence="6">The sequence shown here is derived from an EMBL/GenBank/DDBJ whole genome shotgun (WGS) entry which is preliminary data.</text>
</comment>
<evidence type="ECO:0000256" key="4">
    <source>
        <dbReference type="SAM" id="MobiDB-lite"/>
    </source>
</evidence>
<dbReference type="EMBL" id="JAGHQL010000107">
    <property type="protein sequence ID" value="KAH0538477.1"/>
    <property type="molecule type" value="Genomic_DNA"/>
</dbReference>
<dbReference type="Proteomes" id="UP000698800">
    <property type="component" value="Unassembled WGS sequence"/>
</dbReference>
<dbReference type="InterPro" id="IPR039058">
    <property type="entry name" value="Yippee_fam"/>
</dbReference>
<dbReference type="AlphaFoldDB" id="A0A9P8I423"/>
<keyword evidence="3" id="KW-0862">Zinc</keyword>
<evidence type="ECO:0000313" key="6">
    <source>
        <dbReference type="EMBL" id="KAH0538477.1"/>
    </source>
</evidence>
<sequence length="263" mass="27907">MAPFPPFYQRASSGAPSSSSPSSTTHNLIFPTFLLPSIPFRRRSKDTPEPTHQRKANASDTANTANTALPGTQTGADRAARAGGKYLTGHTSTLHCARCSADLCHTSQIISKGFTGRHGRAYLISPPSHPDSQKLTSTLPNTLLHAPTPRHLVTGLHTVSDISCIFCASVLGWKYVAAEEEAQGYKVGKFILETKRVRGGVGWEGGWDDGGQGGGGGVRDGEVEFDSGDEEECEDLFAGVWTGELAGRRRGGRVGGRLASRGS</sequence>
<keyword evidence="7" id="KW-1185">Reference proteome</keyword>
<evidence type="ECO:0000313" key="7">
    <source>
        <dbReference type="Proteomes" id="UP000698800"/>
    </source>
</evidence>
<dbReference type="InterPro" id="IPR004910">
    <property type="entry name" value="Yippee/Mis18/Cereblon"/>
</dbReference>
<feature type="compositionally biased region" description="Low complexity" evidence="4">
    <location>
        <begin position="56"/>
        <end position="68"/>
    </location>
</feature>
<dbReference type="PROSITE" id="PS51792">
    <property type="entry name" value="YIPPEE"/>
    <property type="match status" value="1"/>
</dbReference>
<proteinExistence type="inferred from homology"/>
<feature type="region of interest" description="Disordered" evidence="4">
    <location>
        <begin position="39"/>
        <end position="77"/>
    </location>
</feature>
<dbReference type="GO" id="GO:0046872">
    <property type="term" value="F:metal ion binding"/>
    <property type="evidence" value="ECO:0007669"/>
    <property type="project" value="UniProtKB-KW"/>
</dbReference>
<feature type="compositionally biased region" description="Low complexity" evidence="4">
    <location>
        <begin position="11"/>
        <end position="23"/>
    </location>
</feature>
<gene>
    <name evidence="6" type="ORF">FGG08_004926</name>
</gene>
<evidence type="ECO:0000256" key="3">
    <source>
        <dbReference type="ARBA" id="ARBA00022833"/>
    </source>
</evidence>
<name>A0A9P8I423_9PEZI</name>
<dbReference type="InterPro" id="IPR034751">
    <property type="entry name" value="Yippee"/>
</dbReference>
<evidence type="ECO:0000256" key="1">
    <source>
        <dbReference type="ARBA" id="ARBA00005613"/>
    </source>
</evidence>
<reference evidence="6" key="1">
    <citation type="submission" date="2021-03" db="EMBL/GenBank/DDBJ databases">
        <title>Comparative genomics and phylogenomic investigation of the class Geoglossomycetes provide insights into ecological specialization and systematics.</title>
        <authorList>
            <person name="Melie T."/>
            <person name="Pirro S."/>
            <person name="Miller A.N."/>
            <person name="Quandt A."/>
        </authorList>
    </citation>
    <scope>NUCLEOTIDE SEQUENCE</scope>
    <source>
        <strain evidence="6">GBOQ0MN5Z8</strain>
    </source>
</reference>
<feature type="domain" description="Yippee" evidence="5">
    <location>
        <begin position="92"/>
        <end position="201"/>
    </location>
</feature>
<accession>A0A9P8I423</accession>
<feature type="region of interest" description="Disordered" evidence="4">
    <location>
        <begin position="203"/>
        <end position="230"/>
    </location>
</feature>
<dbReference type="Pfam" id="PF03226">
    <property type="entry name" value="Yippee-Mis18"/>
    <property type="match status" value="1"/>
</dbReference>
<feature type="region of interest" description="Disordered" evidence="4">
    <location>
        <begin position="1"/>
        <end position="24"/>
    </location>
</feature>
<organism evidence="6 7">
    <name type="scientific">Glutinoglossum americanum</name>
    <dbReference type="NCBI Taxonomy" id="1670608"/>
    <lineage>
        <taxon>Eukaryota</taxon>
        <taxon>Fungi</taxon>
        <taxon>Dikarya</taxon>
        <taxon>Ascomycota</taxon>
        <taxon>Pezizomycotina</taxon>
        <taxon>Geoglossomycetes</taxon>
        <taxon>Geoglossales</taxon>
        <taxon>Geoglossaceae</taxon>
        <taxon>Glutinoglossum</taxon>
    </lineage>
</organism>
<comment type="similarity">
    <text evidence="1">Belongs to the yippee family.</text>
</comment>
<dbReference type="OrthoDB" id="6407410at2759"/>
<protein>
    <recommendedName>
        <fullName evidence="5">Yippee domain-containing protein</fullName>
    </recommendedName>
</protein>
<dbReference type="PANTHER" id="PTHR13848">
    <property type="entry name" value="PROTEIN YIPPEE-LIKE CG15309-RELATED"/>
    <property type="match status" value="1"/>
</dbReference>
<evidence type="ECO:0000259" key="5">
    <source>
        <dbReference type="PROSITE" id="PS51792"/>
    </source>
</evidence>